<keyword evidence="5 7" id="KW-0949">S-adenosyl-L-methionine</keyword>
<evidence type="ECO:0000256" key="1">
    <source>
        <dbReference type="ARBA" id="ARBA00007494"/>
    </source>
</evidence>
<dbReference type="GO" id="GO:0003723">
    <property type="term" value="F:RNA binding"/>
    <property type="evidence" value="ECO:0007669"/>
    <property type="project" value="UniProtKB-UniRule"/>
</dbReference>
<keyword evidence="4 7" id="KW-0808">Transferase</keyword>
<organism evidence="9 10">
    <name type="scientific">Candidatus Fervidibacter japonicus</name>
    <dbReference type="NCBI Taxonomy" id="2035412"/>
    <lineage>
        <taxon>Bacteria</taxon>
        <taxon>Candidatus Fervidibacterota</taxon>
        <taxon>Candidatus Fervidibacter</taxon>
    </lineage>
</organism>
<proteinExistence type="inferred from homology"/>
<evidence type="ECO:0000256" key="2">
    <source>
        <dbReference type="ARBA" id="ARBA00022490"/>
    </source>
</evidence>
<feature type="binding site" evidence="7">
    <location>
        <begin position="104"/>
        <end position="110"/>
    </location>
    <ligand>
        <name>S-adenosyl-L-methionine</name>
        <dbReference type="ChEBI" id="CHEBI:59789"/>
    </ligand>
</feature>
<protein>
    <submittedName>
        <fullName evidence="9">Ribosomal RNA small subunit methyltransferase F</fullName>
        <ecNumber evidence="9">2.1.1.178</ecNumber>
    </submittedName>
</protein>
<feature type="active site" description="Nucleophile" evidence="7">
    <location>
        <position position="225"/>
    </location>
</feature>
<evidence type="ECO:0000256" key="7">
    <source>
        <dbReference type="PROSITE-ProRule" id="PRU01023"/>
    </source>
</evidence>
<feature type="binding site" evidence="7">
    <location>
        <position position="128"/>
    </location>
    <ligand>
        <name>S-adenosyl-L-methionine</name>
        <dbReference type="ChEBI" id="CHEBI:59789"/>
    </ligand>
</feature>
<dbReference type="Pfam" id="PF01189">
    <property type="entry name" value="Methyltr_RsmB-F"/>
    <property type="match status" value="1"/>
</dbReference>
<dbReference type="PROSITE" id="PS51686">
    <property type="entry name" value="SAM_MT_RSMB_NOP"/>
    <property type="match status" value="1"/>
</dbReference>
<accession>A0A2H5XE96</accession>
<dbReference type="PROSITE" id="PS01153">
    <property type="entry name" value="NOL1_NOP2_SUN"/>
    <property type="match status" value="1"/>
</dbReference>
<evidence type="ECO:0000256" key="4">
    <source>
        <dbReference type="ARBA" id="ARBA00022679"/>
    </source>
</evidence>
<dbReference type="EC" id="2.1.1.178" evidence="9"/>
<dbReference type="InterPro" id="IPR001678">
    <property type="entry name" value="MeTrfase_RsmB-F_NOP2_dom"/>
</dbReference>
<keyword evidence="3 7" id="KW-0489">Methyltransferase</keyword>
<evidence type="ECO:0000256" key="6">
    <source>
        <dbReference type="ARBA" id="ARBA00022884"/>
    </source>
</evidence>
<feature type="binding site" evidence="7">
    <location>
        <position position="155"/>
    </location>
    <ligand>
        <name>S-adenosyl-L-methionine</name>
        <dbReference type="ChEBI" id="CHEBI:59789"/>
    </ligand>
</feature>
<dbReference type="InterPro" id="IPR031341">
    <property type="entry name" value="Methyltr_RsmF_N"/>
</dbReference>
<feature type="domain" description="SAM-dependent MTase RsmB/NOP-type" evidence="8">
    <location>
        <begin position="14"/>
        <end position="296"/>
    </location>
</feature>
<dbReference type="InterPro" id="IPR049560">
    <property type="entry name" value="MeTrfase_RsmB-F_NOP2_cat"/>
</dbReference>
<dbReference type="InterPro" id="IPR011023">
    <property type="entry name" value="Nop2p"/>
</dbReference>
<dbReference type="EMBL" id="BEHT01000029">
    <property type="protein sequence ID" value="GBC99513.1"/>
    <property type="molecule type" value="Genomic_DNA"/>
</dbReference>
<dbReference type="GO" id="GO:0016428">
    <property type="term" value="F:tRNA (cytidine-5-)-methyltransferase activity"/>
    <property type="evidence" value="ECO:0007669"/>
    <property type="project" value="TreeGrafter"/>
</dbReference>
<comment type="caution">
    <text evidence="9">The sequence shown here is derived from an EMBL/GenBank/DDBJ whole genome shotgun (WGS) entry which is preliminary data.</text>
</comment>
<dbReference type="Gene3D" id="3.30.70.1170">
    <property type="entry name" value="Sun protein, domain 3"/>
    <property type="match status" value="1"/>
</dbReference>
<evidence type="ECO:0000256" key="5">
    <source>
        <dbReference type="ARBA" id="ARBA00022691"/>
    </source>
</evidence>
<evidence type="ECO:0000313" key="9">
    <source>
        <dbReference type="EMBL" id="GBC99513.1"/>
    </source>
</evidence>
<comment type="similarity">
    <text evidence="1 7">Belongs to the class I-like SAM-binding methyltransferase superfamily. RsmB/NOP family.</text>
</comment>
<dbReference type="Proteomes" id="UP000236173">
    <property type="component" value="Unassembled WGS sequence"/>
</dbReference>
<dbReference type="PRINTS" id="PR02008">
    <property type="entry name" value="RCMTFAMILY"/>
</dbReference>
<reference evidence="10" key="1">
    <citation type="submission" date="2017-09" db="EMBL/GenBank/DDBJ databases">
        <title>Metaegenomics of thermophilic ammonia-oxidizing enrichment culture.</title>
        <authorList>
            <person name="Kato S."/>
            <person name="Suzuki K."/>
        </authorList>
    </citation>
    <scope>NUCLEOTIDE SEQUENCE [LARGE SCALE GENOMIC DNA]</scope>
</reference>
<dbReference type="InterPro" id="IPR023267">
    <property type="entry name" value="RCMT"/>
</dbReference>
<name>A0A2H5XE96_9BACT</name>
<dbReference type="AlphaFoldDB" id="A0A2H5XE96"/>
<evidence type="ECO:0000313" key="10">
    <source>
        <dbReference type="Proteomes" id="UP000236173"/>
    </source>
</evidence>
<dbReference type="SUPFAM" id="SSF53335">
    <property type="entry name" value="S-adenosyl-L-methionine-dependent methyltransferases"/>
    <property type="match status" value="1"/>
</dbReference>
<dbReference type="Pfam" id="PF17125">
    <property type="entry name" value="Methyltr_RsmF_N"/>
    <property type="match status" value="1"/>
</dbReference>
<dbReference type="Gene3D" id="3.40.50.150">
    <property type="entry name" value="Vaccinia Virus protein VP39"/>
    <property type="match status" value="1"/>
</dbReference>
<sequence length="297" mass="32536">MERYRSVIPDFDAFLATLQRPQPVTVRVNRLKATPQKVADALRRRGFEVTPLAWDEWLLRVDGGGSVAKTLEHWLGWFYVQEASAATAVMALDPQPGERVLDLCAAPGGKTTQMAELMGNTGLIVANDVTPKRLRALLANLSRTGVTNTIVTQWDGRNYPDLGIAFDKVLVDVPCSAEGRARENPDLLQGADLAFIRSISGTQKGLLRRALELVKPGGVVVYATCTFAPEENEAVVAYALQKVPSELLPLGLPVPHAPGLTEWQGRSFGDAMRRCARIYPHHLDSGGMFLAKLQRLE</sequence>
<keyword evidence="2" id="KW-0963">Cytoplasm</keyword>
<dbReference type="InterPro" id="IPR018314">
    <property type="entry name" value="RsmB/NOL1/NOP2-like_CS"/>
</dbReference>
<dbReference type="CDD" id="cd02440">
    <property type="entry name" value="AdoMet_MTases"/>
    <property type="match status" value="1"/>
</dbReference>
<evidence type="ECO:0000259" key="8">
    <source>
        <dbReference type="PROSITE" id="PS51686"/>
    </source>
</evidence>
<dbReference type="PANTHER" id="PTHR22807">
    <property type="entry name" value="NOP2 YEAST -RELATED NOL1/NOP2/FMU SUN DOMAIN-CONTAINING"/>
    <property type="match status" value="1"/>
</dbReference>
<evidence type="ECO:0000256" key="3">
    <source>
        <dbReference type="ARBA" id="ARBA00022603"/>
    </source>
</evidence>
<dbReference type="NCBIfam" id="TIGR00446">
    <property type="entry name" value="nop2p"/>
    <property type="match status" value="1"/>
</dbReference>
<keyword evidence="6 7" id="KW-0694">RNA-binding</keyword>
<dbReference type="InterPro" id="IPR029063">
    <property type="entry name" value="SAM-dependent_MTases_sf"/>
</dbReference>
<gene>
    <name evidence="9" type="primary">rsmF</name>
    <name evidence="9" type="ORF">HRbin17_02038</name>
</gene>
<feature type="binding site" evidence="7">
    <location>
        <position position="172"/>
    </location>
    <ligand>
        <name>S-adenosyl-L-methionine</name>
        <dbReference type="ChEBI" id="CHEBI:59789"/>
    </ligand>
</feature>
<dbReference type="GO" id="GO:0030488">
    <property type="term" value="P:tRNA methylation"/>
    <property type="evidence" value="ECO:0007669"/>
    <property type="project" value="TreeGrafter"/>
</dbReference>
<dbReference type="PANTHER" id="PTHR22807:SF74">
    <property type="entry name" value="TRNA (CYTOSINE(48)-C(5))-METHYLTRANSFERASE"/>
    <property type="match status" value="1"/>
</dbReference>